<evidence type="ECO:0000313" key="3">
    <source>
        <dbReference type="EMBL" id="KAK0533537.1"/>
    </source>
</evidence>
<feature type="compositionally biased region" description="Low complexity" evidence="2">
    <location>
        <begin position="70"/>
        <end position="80"/>
    </location>
</feature>
<dbReference type="Proteomes" id="UP001176521">
    <property type="component" value="Unassembled WGS sequence"/>
</dbReference>
<protein>
    <submittedName>
        <fullName evidence="3">Uncharacterized protein</fullName>
    </submittedName>
</protein>
<dbReference type="EMBL" id="JAPDMQ010000135">
    <property type="protein sequence ID" value="KAK0533537.1"/>
    <property type="molecule type" value="Genomic_DNA"/>
</dbReference>
<evidence type="ECO:0000256" key="2">
    <source>
        <dbReference type="SAM" id="MobiDB-lite"/>
    </source>
</evidence>
<comment type="caution">
    <text evidence="3">The sequence shown here is derived from an EMBL/GenBank/DDBJ whole genome shotgun (WGS) entry which is preliminary data.</text>
</comment>
<name>A0AAN6GCM7_9BASI</name>
<organism evidence="3 4">
    <name type="scientific">Tilletia horrida</name>
    <dbReference type="NCBI Taxonomy" id="155126"/>
    <lineage>
        <taxon>Eukaryota</taxon>
        <taxon>Fungi</taxon>
        <taxon>Dikarya</taxon>
        <taxon>Basidiomycota</taxon>
        <taxon>Ustilaginomycotina</taxon>
        <taxon>Exobasidiomycetes</taxon>
        <taxon>Tilletiales</taxon>
        <taxon>Tilletiaceae</taxon>
        <taxon>Tilletia</taxon>
    </lineage>
</organism>
<dbReference type="PANTHER" id="PTHR36417">
    <property type="entry name" value="SELENOPROTEIN DOMAIN PROTEIN (AFU_ORTHOLOGUE AFUA_1G05220)"/>
    <property type="match status" value="1"/>
</dbReference>
<accession>A0AAN6GCM7</accession>
<feature type="region of interest" description="Disordered" evidence="2">
    <location>
        <begin position="23"/>
        <end position="80"/>
    </location>
</feature>
<gene>
    <name evidence="3" type="ORF">OC842_002937</name>
</gene>
<dbReference type="AlphaFoldDB" id="A0AAN6GCM7"/>
<dbReference type="Pfam" id="PF10262">
    <property type="entry name" value="Rdx"/>
    <property type="match status" value="1"/>
</dbReference>
<reference evidence="3" key="1">
    <citation type="journal article" date="2023" name="PhytoFront">
        <title>Draft Genome Resources of Seven Strains of Tilletia horrida, Causal Agent of Kernel Smut of Rice.</title>
        <authorList>
            <person name="Khanal S."/>
            <person name="Antony Babu S."/>
            <person name="Zhou X.G."/>
        </authorList>
    </citation>
    <scope>NUCLEOTIDE SEQUENCE</scope>
    <source>
        <strain evidence="3">TX3</strain>
    </source>
</reference>
<feature type="compositionally biased region" description="Low complexity" evidence="2">
    <location>
        <begin position="25"/>
        <end position="54"/>
    </location>
</feature>
<keyword evidence="1" id="KW-0676">Redox-active center</keyword>
<dbReference type="InterPro" id="IPR011893">
    <property type="entry name" value="Selenoprotein_Rdx-typ"/>
</dbReference>
<dbReference type="PANTHER" id="PTHR36417:SF2">
    <property type="entry name" value="SELENOPROTEIN DOMAIN PROTEIN (AFU_ORTHOLOGUE AFUA_1G05220)"/>
    <property type="match status" value="1"/>
</dbReference>
<proteinExistence type="predicted"/>
<keyword evidence="4" id="KW-1185">Reference proteome</keyword>
<dbReference type="Gene3D" id="3.40.30.10">
    <property type="entry name" value="Glutaredoxin"/>
    <property type="match status" value="1"/>
</dbReference>
<dbReference type="InterPro" id="IPR036249">
    <property type="entry name" value="Thioredoxin-like_sf"/>
</dbReference>
<evidence type="ECO:0000313" key="4">
    <source>
        <dbReference type="Proteomes" id="UP001176521"/>
    </source>
</evidence>
<dbReference type="SUPFAM" id="SSF52833">
    <property type="entry name" value="Thioredoxin-like"/>
    <property type="match status" value="1"/>
</dbReference>
<evidence type="ECO:0000256" key="1">
    <source>
        <dbReference type="ARBA" id="ARBA00023284"/>
    </source>
</evidence>
<sequence>MATAQADPAVQEEECIPCKQAEVESCPAPAPASASAGDSVDPKTAASPTAPKASPKGRERKKLEDDKNFAPALPTEAPALPTPGIIIEYCDRSDAPAEEHIKPLPAGLRGVTILPRTAHDQGGIFRVWLTTKTGDAHDPAHIPEELQTQRDRVTSTLLWDRKTEGRFPEPKELKQKIRDIIAPAQSLGHSDKKS</sequence>